<sequence length="230" mass="25131">MKIEVITTSVTDTIQAEKLGIDRVELVSAMKEGGLTPSYGTIKTILECVTIPVQIMVRPHSFSFVYNETDWQTIKEDISIIKQLGGNRIVFGCITKDGEIDEELLTKVINHVPGLDITFHRAFDSAHSQIDAYKTLVKYKKNVKRILTSGGKPTASEGATTLKELVALSKEIDGPSILVGSGVTPDNIGELVNQIQANEYHIGSGARINGDFSQPLDQHKVAILRNIASK</sequence>
<evidence type="ECO:0000313" key="3">
    <source>
        <dbReference type="EMBL" id="WAA12635.1"/>
    </source>
</evidence>
<keyword evidence="4" id="KW-1185">Reference proteome</keyword>
<comment type="similarity">
    <text evidence="1 2">Belongs to the CutC family.</text>
</comment>
<dbReference type="SUPFAM" id="SSF110395">
    <property type="entry name" value="CutC-like"/>
    <property type="match status" value="1"/>
</dbReference>
<dbReference type="InterPro" id="IPR005627">
    <property type="entry name" value="CutC-like"/>
</dbReference>
<evidence type="ECO:0000313" key="4">
    <source>
        <dbReference type="Proteomes" id="UP001164726"/>
    </source>
</evidence>
<dbReference type="Pfam" id="PF03932">
    <property type="entry name" value="CutC"/>
    <property type="match status" value="1"/>
</dbReference>
<comment type="subcellular location">
    <subcellularLocation>
        <location evidence="2">Cytoplasm</location>
    </subcellularLocation>
</comment>
<dbReference type="InterPro" id="IPR036822">
    <property type="entry name" value="CutC-like_dom_sf"/>
</dbReference>
<dbReference type="AlphaFoldDB" id="A0A9E8M0F3"/>
<organism evidence="3 4">
    <name type="scientific">Fervidibacillus halotolerans</name>
    <dbReference type="NCBI Taxonomy" id="2980027"/>
    <lineage>
        <taxon>Bacteria</taxon>
        <taxon>Bacillati</taxon>
        <taxon>Bacillota</taxon>
        <taxon>Bacilli</taxon>
        <taxon>Bacillales</taxon>
        <taxon>Bacillaceae</taxon>
        <taxon>Fervidibacillus</taxon>
    </lineage>
</organism>
<dbReference type="GO" id="GO:0005507">
    <property type="term" value="F:copper ion binding"/>
    <property type="evidence" value="ECO:0007669"/>
    <property type="project" value="TreeGrafter"/>
</dbReference>
<dbReference type="Gene3D" id="3.20.20.380">
    <property type="entry name" value="Copper homeostasis (CutC) domain"/>
    <property type="match status" value="1"/>
</dbReference>
<proteinExistence type="inferred from homology"/>
<keyword evidence="2" id="KW-0963">Cytoplasm</keyword>
<comment type="caution">
    <text evidence="2">Once thought to be involved in copper homeostasis, experiments in E.coli have shown this is not the case.</text>
</comment>
<reference evidence="3" key="1">
    <citation type="submission" date="2022-09" db="EMBL/GenBank/DDBJ databases">
        <title>Complete Genomes of Fervidibacillus albus and Fervidibacillus halotolerans isolated from tidal flat sediments.</title>
        <authorList>
            <person name="Kwon K.K."/>
            <person name="Yang S.-H."/>
            <person name="Park M.J."/>
            <person name="Oh H.-M."/>
        </authorList>
    </citation>
    <scope>NUCLEOTIDE SEQUENCE</scope>
    <source>
        <strain evidence="3">MEBiC13594</strain>
    </source>
</reference>
<dbReference type="PANTHER" id="PTHR12598">
    <property type="entry name" value="COPPER HOMEOSTASIS PROTEIN CUTC"/>
    <property type="match status" value="1"/>
</dbReference>
<dbReference type="PANTHER" id="PTHR12598:SF0">
    <property type="entry name" value="COPPER HOMEOSTASIS PROTEIN CUTC HOMOLOG"/>
    <property type="match status" value="1"/>
</dbReference>
<dbReference type="Proteomes" id="UP001164726">
    <property type="component" value="Chromosome"/>
</dbReference>
<dbReference type="HAMAP" id="MF_00795">
    <property type="entry name" value="CutC"/>
    <property type="match status" value="1"/>
</dbReference>
<name>A0A9E8M0F3_9BACI</name>
<dbReference type="GO" id="GO:0005737">
    <property type="term" value="C:cytoplasm"/>
    <property type="evidence" value="ECO:0007669"/>
    <property type="project" value="UniProtKB-SubCell"/>
</dbReference>
<dbReference type="RefSeq" id="WP_033827644.1">
    <property type="nucleotide sequence ID" value="NZ_CP106877.1"/>
</dbReference>
<gene>
    <name evidence="2" type="primary">cutC</name>
    <name evidence="3" type="ORF">OE105_00355</name>
</gene>
<evidence type="ECO:0000256" key="2">
    <source>
        <dbReference type="HAMAP-Rule" id="MF_00795"/>
    </source>
</evidence>
<evidence type="ECO:0000256" key="1">
    <source>
        <dbReference type="ARBA" id="ARBA00007768"/>
    </source>
</evidence>
<protein>
    <recommendedName>
        <fullName evidence="2">PF03932 family protein CutC</fullName>
    </recommendedName>
</protein>
<dbReference type="EMBL" id="CP106877">
    <property type="protein sequence ID" value="WAA12635.1"/>
    <property type="molecule type" value="Genomic_DNA"/>
</dbReference>
<dbReference type="KEGG" id="fhl:OE105_00355"/>
<accession>A0A9E8M0F3</accession>